<comment type="caution">
    <text evidence="3">The sequence shown here is derived from an EMBL/GenBank/DDBJ whole genome shotgun (WGS) entry which is preliminary data.</text>
</comment>
<evidence type="ECO:0000256" key="1">
    <source>
        <dbReference type="SAM" id="Phobius"/>
    </source>
</evidence>
<evidence type="ECO:0000313" key="3">
    <source>
        <dbReference type="EMBL" id="KAK7495205.1"/>
    </source>
</evidence>
<evidence type="ECO:0000259" key="2">
    <source>
        <dbReference type="PROSITE" id="PS50041"/>
    </source>
</evidence>
<feature type="transmembrane region" description="Helical" evidence="1">
    <location>
        <begin position="289"/>
        <end position="315"/>
    </location>
</feature>
<dbReference type="SUPFAM" id="SSF56436">
    <property type="entry name" value="C-type lectin-like"/>
    <property type="match status" value="1"/>
</dbReference>
<dbReference type="InterPro" id="IPR016186">
    <property type="entry name" value="C-type_lectin-like/link_sf"/>
</dbReference>
<accession>A0ABD0L7R8</accession>
<feature type="non-terminal residue" evidence="3">
    <location>
        <position position="1"/>
    </location>
</feature>
<sequence length="320" mass="35349">FWINFFDSDMGTGYIRGNHVRWADGTPMAWTNWAESEPRLTGSGACGTANGTSLQWGTDDCTGGRHGFMCQSWGNNGRPGLVAVVDGSCHSSKRGRSCIWDAEYHEQTWKNCEQECGRDPRCWAFIHGQHGTNKEFQMPAQFQSRLVRGNSTGCVAIIADTLSLCTPVNATYLFHTNWLPCFTYELVTPGSPSTLPPTPDTTTDHVTTADVYYGDKESTEGVTTTQMPPEVTVESSRTCLCWRDHNISLQQAMQDARKLQTALAVPKATLSATRRKKESAPDPRDSARYTGYVGVAAIFAVFSLIVISDLLDLIFHITRS</sequence>
<dbReference type="Gene3D" id="3.10.100.10">
    <property type="entry name" value="Mannose-Binding Protein A, subunit A"/>
    <property type="match status" value="1"/>
</dbReference>
<dbReference type="AlphaFoldDB" id="A0ABD0L7R8"/>
<name>A0ABD0L7R8_9CAEN</name>
<protein>
    <recommendedName>
        <fullName evidence="2">C-type lectin domain-containing protein</fullName>
    </recommendedName>
</protein>
<gene>
    <name evidence="3" type="ORF">BaRGS_00013615</name>
</gene>
<keyword evidence="1" id="KW-0472">Membrane</keyword>
<evidence type="ECO:0000313" key="4">
    <source>
        <dbReference type="Proteomes" id="UP001519460"/>
    </source>
</evidence>
<keyword evidence="1" id="KW-1133">Transmembrane helix</keyword>
<feature type="domain" description="C-type lectin" evidence="2">
    <location>
        <begin position="1"/>
        <end position="61"/>
    </location>
</feature>
<dbReference type="Proteomes" id="UP001519460">
    <property type="component" value="Unassembled WGS sequence"/>
</dbReference>
<keyword evidence="4" id="KW-1185">Reference proteome</keyword>
<keyword evidence="1" id="KW-0812">Transmembrane</keyword>
<proteinExistence type="predicted"/>
<dbReference type="PROSITE" id="PS50041">
    <property type="entry name" value="C_TYPE_LECTIN_2"/>
    <property type="match status" value="1"/>
</dbReference>
<organism evidence="3 4">
    <name type="scientific">Batillaria attramentaria</name>
    <dbReference type="NCBI Taxonomy" id="370345"/>
    <lineage>
        <taxon>Eukaryota</taxon>
        <taxon>Metazoa</taxon>
        <taxon>Spiralia</taxon>
        <taxon>Lophotrochozoa</taxon>
        <taxon>Mollusca</taxon>
        <taxon>Gastropoda</taxon>
        <taxon>Caenogastropoda</taxon>
        <taxon>Sorbeoconcha</taxon>
        <taxon>Cerithioidea</taxon>
        <taxon>Batillariidae</taxon>
        <taxon>Batillaria</taxon>
    </lineage>
</organism>
<reference evidence="3 4" key="1">
    <citation type="journal article" date="2023" name="Sci. Data">
        <title>Genome assembly of the Korean intertidal mud-creeper Batillaria attramentaria.</title>
        <authorList>
            <person name="Patra A.K."/>
            <person name="Ho P.T."/>
            <person name="Jun S."/>
            <person name="Lee S.J."/>
            <person name="Kim Y."/>
            <person name="Won Y.J."/>
        </authorList>
    </citation>
    <scope>NUCLEOTIDE SEQUENCE [LARGE SCALE GENOMIC DNA]</scope>
    <source>
        <strain evidence="3">Wonlab-2016</strain>
    </source>
</reference>
<dbReference type="InterPro" id="IPR001304">
    <property type="entry name" value="C-type_lectin-like"/>
</dbReference>
<dbReference type="EMBL" id="JACVVK020000077">
    <property type="protein sequence ID" value="KAK7495205.1"/>
    <property type="molecule type" value="Genomic_DNA"/>
</dbReference>
<dbReference type="InterPro" id="IPR016187">
    <property type="entry name" value="CTDL_fold"/>
</dbReference>
<dbReference type="CDD" id="cd00037">
    <property type="entry name" value="CLECT"/>
    <property type="match status" value="1"/>
</dbReference>